<dbReference type="EMBL" id="AP022870">
    <property type="protein sequence ID" value="BCB77617.1"/>
    <property type="molecule type" value="Genomic_DNA"/>
</dbReference>
<feature type="domain" description="Dienelactone hydrolase" evidence="1">
    <location>
        <begin position="3"/>
        <end position="189"/>
    </location>
</feature>
<name>A0A6F8XV02_9ACTN</name>
<evidence type="ECO:0000313" key="2">
    <source>
        <dbReference type="EMBL" id="BCB77617.1"/>
    </source>
</evidence>
<reference evidence="2 3" key="1">
    <citation type="submission" date="2020-03" db="EMBL/GenBank/DDBJ databases">
        <title>Whole genome shotgun sequence of Phytohabitans flavus NBRC 107702.</title>
        <authorList>
            <person name="Komaki H."/>
            <person name="Tamura T."/>
        </authorList>
    </citation>
    <scope>NUCLEOTIDE SEQUENCE [LARGE SCALE GENOMIC DNA]</scope>
    <source>
        <strain evidence="2 3">NBRC 107702</strain>
    </source>
</reference>
<protein>
    <submittedName>
        <fullName evidence="2">Dienelactone hydrolase</fullName>
    </submittedName>
</protein>
<gene>
    <name evidence="2" type="ORF">Pflav_040270</name>
</gene>
<dbReference type="InterPro" id="IPR029058">
    <property type="entry name" value="AB_hydrolase_fold"/>
</dbReference>
<dbReference type="InterPro" id="IPR002925">
    <property type="entry name" value="Dienelactn_hydro"/>
</dbReference>
<evidence type="ECO:0000313" key="3">
    <source>
        <dbReference type="Proteomes" id="UP000502508"/>
    </source>
</evidence>
<evidence type="ECO:0000259" key="1">
    <source>
        <dbReference type="Pfam" id="PF01738"/>
    </source>
</evidence>
<accession>A0A6F8XV02</accession>
<dbReference type="Proteomes" id="UP000502508">
    <property type="component" value="Chromosome"/>
</dbReference>
<dbReference type="AlphaFoldDB" id="A0A6F8XV02"/>
<dbReference type="SUPFAM" id="SSF53474">
    <property type="entry name" value="alpha/beta-Hydrolases"/>
    <property type="match status" value="1"/>
</dbReference>
<sequence length="191" mass="20002">MAVILYLHHALGLTSGQRDFAETLRKAGHTVHTPDLYGGKVFETLDAGIAHGRSLGFEALLDDGVAAAEGLPAEVVYVGYSLGVLPAQRLAQTRPGAKGAVFLESFVPPSEFGAWPAGVPAQVHGMDEDPIFAGEGDLDAARAFVAATPEAELFLYPGKVHLFADASLGTYDEVAAAALTERVLAFVNRVG</sequence>
<dbReference type="GO" id="GO:0016787">
    <property type="term" value="F:hydrolase activity"/>
    <property type="evidence" value="ECO:0007669"/>
    <property type="project" value="UniProtKB-KW"/>
</dbReference>
<keyword evidence="2" id="KW-0378">Hydrolase</keyword>
<dbReference type="PANTHER" id="PTHR46623:SF6">
    <property type="entry name" value="ALPHA_BETA-HYDROLASES SUPERFAMILY PROTEIN"/>
    <property type="match status" value="1"/>
</dbReference>
<reference evidence="2 3" key="2">
    <citation type="submission" date="2020-03" db="EMBL/GenBank/DDBJ databases">
        <authorList>
            <person name="Ichikawa N."/>
            <person name="Kimura A."/>
            <person name="Kitahashi Y."/>
            <person name="Uohara A."/>
        </authorList>
    </citation>
    <scope>NUCLEOTIDE SEQUENCE [LARGE SCALE GENOMIC DNA]</scope>
    <source>
        <strain evidence="2 3">NBRC 107702</strain>
    </source>
</reference>
<proteinExistence type="predicted"/>
<keyword evidence="3" id="KW-1185">Reference proteome</keyword>
<dbReference type="RefSeq" id="WP_173037346.1">
    <property type="nucleotide sequence ID" value="NZ_AP022870.1"/>
</dbReference>
<dbReference type="InterPro" id="IPR051049">
    <property type="entry name" value="Dienelactone_hydrolase-like"/>
</dbReference>
<dbReference type="Pfam" id="PF01738">
    <property type="entry name" value="DLH"/>
    <property type="match status" value="1"/>
</dbReference>
<dbReference type="KEGG" id="pfla:Pflav_040270"/>
<organism evidence="2 3">
    <name type="scientific">Phytohabitans flavus</name>
    <dbReference type="NCBI Taxonomy" id="1076124"/>
    <lineage>
        <taxon>Bacteria</taxon>
        <taxon>Bacillati</taxon>
        <taxon>Actinomycetota</taxon>
        <taxon>Actinomycetes</taxon>
        <taxon>Micromonosporales</taxon>
        <taxon>Micromonosporaceae</taxon>
    </lineage>
</organism>
<dbReference type="Gene3D" id="3.40.50.1820">
    <property type="entry name" value="alpha/beta hydrolase"/>
    <property type="match status" value="1"/>
</dbReference>
<dbReference type="PANTHER" id="PTHR46623">
    <property type="entry name" value="CARBOXYMETHYLENEBUTENOLIDASE-RELATED"/>
    <property type="match status" value="1"/>
</dbReference>